<evidence type="ECO:0000313" key="1">
    <source>
        <dbReference type="EMBL" id="KEC54883.1"/>
    </source>
</evidence>
<reference evidence="1 2" key="1">
    <citation type="submission" date="2012-04" db="EMBL/GenBank/DDBJ databases">
        <title>The Genome Sequence of Bartonella koehlerae C-29.</title>
        <authorList>
            <consortium name="The Broad Institute Genome Sequencing Platform"/>
            <consortium name="The Broad Institute Genome Sequencing Center for Infectious Disease"/>
            <person name="Feldgarden M."/>
            <person name="Kirby J."/>
            <person name="Kosoy M."/>
            <person name="Birtles R."/>
            <person name="Probert W.S."/>
            <person name="Chiaraviglio L."/>
            <person name="Walker B."/>
            <person name="Young S.K."/>
            <person name="Zeng Q."/>
            <person name="Gargeya S."/>
            <person name="Fitzgerald M."/>
            <person name="Haas B."/>
            <person name="Abouelleil A."/>
            <person name="Alvarado L."/>
            <person name="Arachchi H.M."/>
            <person name="Berlin A.M."/>
            <person name="Chapman S.B."/>
            <person name="Goldberg J."/>
            <person name="Griggs A."/>
            <person name="Gujja S."/>
            <person name="Hansen M."/>
            <person name="Howarth C."/>
            <person name="Imamovic A."/>
            <person name="Larimer J."/>
            <person name="McCowen C."/>
            <person name="Montmayeur A."/>
            <person name="Murphy C."/>
            <person name="Neiman D."/>
            <person name="Pearson M."/>
            <person name="Priest M."/>
            <person name="Roberts A."/>
            <person name="Saif S."/>
            <person name="Shea T."/>
            <person name="Sisk P."/>
            <person name="Sykes S."/>
            <person name="Wortman J."/>
            <person name="Nusbaum C."/>
            <person name="Birren B."/>
        </authorList>
    </citation>
    <scope>NUCLEOTIDE SEQUENCE [LARGE SCALE GENOMIC DNA]</scope>
    <source>
        <strain evidence="1 2">C-29</strain>
    </source>
</reference>
<comment type="caution">
    <text evidence="1">The sequence shown here is derived from an EMBL/GenBank/DDBJ whole genome shotgun (WGS) entry which is preliminary data.</text>
</comment>
<proteinExistence type="predicted"/>
<dbReference type="EMBL" id="AHPL01000009">
    <property type="protein sequence ID" value="KEC54883.1"/>
    <property type="molecule type" value="Genomic_DNA"/>
</dbReference>
<protein>
    <submittedName>
        <fullName evidence="1">Uncharacterized protein</fullName>
    </submittedName>
</protein>
<dbReference type="HOGENOM" id="CLU_2876727_0_0_5"/>
<organism evidence="1 2">
    <name type="scientific">Bartonella koehlerae C-29</name>
    <dbReference type="NCBI Taxonomy" id="1134510"/>
    <lineage>
        <taxon>Bacteria</taxon>
        <taxon>Pseudomonadati</taxon>
        <taxon>Pseudomonadota</taxon>
        <taxon>Alphaproteobacteria</taxon>
        <taxon>Hyphomicrobiales</taxon>
        <taxon>Bartonellaceae</taxon>
        <taxon>Bartonella</taxon>
    </lineage>
</organism>
<evidence type="ECO:0000313" key="2">
    <source>
        <dbReference type="Proteomes" id="UP000027015"/>
    </source>
</evidence>
<accession>A0A067WDI2</accession>
<dbReference type="Proteomes" id="UP000027015">
    <property type="component" value="Unassembled WGS sequence"/>
</dbReference>
<sequence length="63" mass="7408">MRNSHYLKHISLDTFKNRKIKLKGNSKDENWFALLQLYILSQLDCLSISDITQTDIRNILVSI</sequence>
<name>A0A067WDI2_9HYPH</name>
<keyword evidence="2" id="KW-1185">Reference proteome</keyword>
<gene>
    <name evidence="1" type="ORF">O9A_01074</name>
</gene>
<dbReference type="PATRIC" id="fig|1134510.3.peg.1211"/>
<dbReference type="AlphaFoldDB" id="A0A067WDI2"/>